<keyword evidence="3" id="KW-0963">Cytoplasm</keyword>
<dbReference type="NCBIfam" id="TIGR01662">
    <property type="entry name" value="HAD-SF-IIIA"/>
    <property type="match status" value="1"/>
</dbReference>
<evidence type="ECO:0000256" key="1">
    <source>
        <dbReference type="ARBA" id="ARBA00004496"/>
    </source>
</evidence>
<dbReference type="RefSeq" id="WP_050671199.1">
    <property type="nucleotide sequence ID" value="NZ_LAIR01000002.1"/>
</dbReference>
<dbReference type="InterPro" id="IPR004446">
    <property type="entry name" value="Heptose_bisP_phosphatase"/>
</dbReference>
<comment type="caution">
    <text evidence="9">The sequence shown here is derived from an EMBL/GenBank/DDBJ whole genome shotgun (WGS) entry which is preliminary data.</text>
</comment>
<keyword evidence="5 9" id="KW-0378">Hydrolase</keyword>
<organism evidence="9 10">
    <name type="scientific">Luteipulveratus halotolerans</name>
    <dbReference type="NCBI Taxonomy" id="1631356"/>
    <lineage>
        <taxon>Bacteria</taxon>
        <taxon>Bacillati</taxon>
        <taxon>Actinomycetota</taxon>
        <taxon>Actinomycetes</taxon>
        <taxon>Micrococcales</taxon>
        <taxon>Dermacoccaceae</taxon>
        <taxon>Luteipulveratus</taxon>
    </lineage>
</organism>
<dbReference type="GO" id="GO:0005975">
    <property type="term" value="P:carbohydrate metabolic process"/>
    <property type="evidence" value="ECO:0007669"/>
    <property type="project" value="InterPro"/>
</dbReference>
<dbReference type="PANTHER" id="PTHR42891">
    <property type="entry name" value="D-GLYCERO-BETA-D-MANNO-HEPTOSE-1,7-BISPHOSPHATE 7-PHOSPHATASE"/>
    <property type="match status" value="1"/>
</dbReference>
<dbReference type="Pfam" id="PF13242">
    <property type="entry name" value="Hydrolase_like"/>
    <property type="match status" value="1"/>
</dbReference>
<dbReference type="PANTHER" id="PTHR42891:SF1">
    <property type="entry name" value="D-GLYCERO-BETA-D-MANNO-HEPTOSE-1,7-BISPHOSPHATE 7-PHOSPHATASE"/>
    <property type="match status" value="1"/>
</dbReference>
<dbReference type="Proteomes" id="UP000037397">
    <property type="component" value="Unassembled WGS sequence"/>
</dbReference>
<dbReference type="Gene3D" id="3.40.50.1000">
    <property type="entry name" value="HAD superfamily/HAD-like"/>
    <property type="match status" value="1"/>
</dbReference>
<dbReference type="InterPro" id="IPR029044">
    <property type="entry name" value="Nucleotide-diphossugar_trans"/>
</dbReference>
<evidence type="ECO:0000256" key="6">
    <source>
        <dbReference type="ARBA" id="ARBA00023277"/>
    </source>
</evidence>
<dbReference type="SUPFAM" id="SSF56784">
    <property type="entry name" value="HAD-like"/>
    <property type="match status" value="1"/>
</dbReference>
<dbReference type="OrthoDB" id="9781367at2"/>
<dbReference type="InterPro" id="IPR036412">
    <property type="entry name" value="HAD-like_sf"/>
</dbReference>
<dbReference type="AlphaFoldDB" id="A0A0L6CM44"/>
<evidence type="ECO:0000256" key="7">
    <source>
        <dbReference type="ARBA" id="ARBA00031828"/>
    </source>
</evidence>
<evidence type="ECO:0000256" key="3">
    <source>
        <dbReference type="ARBA" id="ARBA00022490"/>
    </source>
</evidence>
<evidence type="ECO:0000256" key="5">
    <source>
        <dbReference type="ARBA" id="ARBA00022801"/>
    </source>
</evidence>
<dbReference type="PATRIC" id="fig|1631356.3.peg.3729"/>
<sequence length="509" mass="54861">MSTAVRTRDLDPAYSIVVPTLGRPSLHRLLTVLAAQQGPQPQQVVMVDDRPQPEDDLPVPAGLAERTHVVVVRSWGRGPAAARNLGWRLTEAEWVVFLDDDVQPVGDWTGDLMRDLSATPAVAAGNQARIEVPAPRDRALTDSERSTASLADARWITADMAYRRVALVEVGGFDERFPRAYREDADLALRLRDAGWSLVHGVRLTEHPLRDLPFRASVSAQRGNADDALMRRLHGRRWRRRAETGTGALGWHAVTAGALVGTAAAASLRRPRAVLACGAVWCGSTAAFAVRRIAPGPRTPGEVARMVVTSAVIPPVAVAQRLRGAVRHRGARSWPTPVRAVLIDRDDTLITDVPLNTDPERVSPMPGAVEAVALLRRHGIRLGVVTNQAAVGRGDISELQMHDVNAAVERLLGHFDTWQVCPHRADEHCACRKPAPGLIRRAARELGVPTSSIAVIGDIGTDVTAALRAGARSVLVPTDRTRPQEVAEAPVVATDLSSAAELVVQGRVP</sequence>
<keyword evidence="10" id="KW-1185">Reference proteome</keyword>
<name>A0A0L6CM44_9MICO</name>
<keyword evidence="4" id="KW-0479">Metal-binding</keyword>
<dbReference type="SUPFAM" id="SSF53448">
    <property type="entry name" value="Nucleotide-diphospho-sugar transferases"/>
    <property type="match status" value="1"/>
</dbReference>
<comment type="subcellular location">
    <subcellularLocation>
        <location evidence="1">Cytoplasm</location>
    </subcellularLocation>
</comment>
<dbReference type="InterPro" id="IPR006549">
    <property type="entry name" value="HAD-SF_hydro_IIIA"/>
</dbReference>
<protein>
    <recommendedName>
        <fullName evidence="7">D,D-heptose 1,7-bisphosphate phosphatase</fullName>
    </recommendedName>
</protein>
<dbReference type="InterPro" id="IPR023214">
    <property type="entry name" value="HAD_sf"/>
</dbReference>
<evidence type="ECO:0000313" key="10">
    <source>
        <dbReference type="Proteomes" id="UP000037397"/>
    </source>
</evidence>
<dbReference type="STRING" id="1631356.VV01_18665"/>
<dbReference type="Gene3D" id="3.90.550.10">
    <property type="entry name" value="Spore Coat Polysaccharide Biosynthesis Protein SpsA, Chain A"/>
    <property type="match status" value="1"/>
</dbReference>
<dbReference type="Pfam" id="PF00535">
    <property type="entry name" value="Glycos_transf_2"/>
    <property type="match status" value="1"/>
</dbReference>
<dbReference type="GO" id="GO:0005737">
    <property type="term" value="C:cytoplasm"/>
    <property type="evidence" value="ECO:0007669"/>
    <property type="project" value="UniProtKB-SubCell"/>
</dbReference>
<reference evidence="10" key="1">
    <citation type="submission" date="2015-03" db="EMBL/GenBank/DDBJ databases">
        <title>Luteipulveratus halotolerans sp. nov., a novel actinobacterium (Dermacoccaceae) from Sarawak, Malaysia.</title>
        <authorList>
            <person name="Juboi H."/>
            <person name="Basik A."/>
            <person name="Shamsul S.S."/>
            <person name="Arnold P."/>
            <person name="Schmitt E.K."/>
            <person name="Sanglier J.-J."/>
            <person name="Yeo T."/>
        </authorList>
    </citation>
    <scope>NUCLEOTIDE SEQUENCE [LARGE SCALE GENOMIC DNA]</scope>
    <source>
        <strain evidence="10">C296001</strain>
    </source>
</reference>
<comment type="similarity">
    <text evidence="2">Belongs to the GmhB family.</text>
</comment>
<evidence type="ECO:0000313" key="9">
    <source>
        <dbReference type="EMBL" id="KNX38705.1"/>
    </source>
</evidence>
<dbReference type="EMBL" id="LAIR01000002">
    <property type="protein sequence ID" value="KNX38705.1"/>
    <property type="molecule type" value="Genomic_DNA"/>
</dbReference>
<gene>
    <name evidence="9" type="ORF">VV01_18665</name>
</gene>
<dbReference type="GO" id="GO:0016791">
    <property type="term" value="F:phosphatase activity"/>
    <property type="evidence" value="ECO:0007669"/>
    <property type="project" value="InterPro"/>
</dbReference>
<dbReference type="GO" id="GO:0046872">
    <property type="term" value="F:metal ion binding"/>
    <property type="evidence" value="ECO:0007669"/>
    <property type="project" value="UniProtKB-KW"/>
</dbReference>
<evidence type="ECO:0000259" key="8">
    <source>
        <dbReference type="Pfam" id="PF00535"/>
    </source>
</evidence>
<accession>A0A0L6CM44</accession>
<dbReference type="InterPro" id="IPR001173">
    <property type="entry name" value="Glyco_trans_2-like"/>
</dbReference>
<evidence type="ECO:0000256" key="2">
    <source>
        <dbReference type="ARBA" id="ARBA00005628"/>
    </source>
</evidence>
<feature type="domain" description="Glycosyltransferase 2-like" evidence="8">
    <location>
        <begin position="15"/>
        <end position="136"/>
    </location>
</feature>
<keyword evidence="6" id="KW-0119">Carbohydrate metabolism</keyword>
<proteinExistence type="inferred from homology"/>
<dbReference type="InterPro" id="IPR006543">
    <property type="entry name" value="Histidinol-phos"/>
</dbReference>
<evidence type="ECO:0000256" key="4">
    <source>
        <dbReference type="ARBA" id="ARBA00022723"/>
    </source>
</evidence>
<dbReference type="NCBIfam" id="TIGR01656">
    <property type="entry name" value="Histidinol-ppas"/>
    <property type="match status" value="1"/>
</dbReference>